<gene>
    <name evidence="1" type="ORF">A1Q1_00059</name>
</gene>
<proteinExistence type="predicted"/>
<dbReference type="KEGG" id="tasa:A1Q1_00059"/>
<reference evidence="1 2" key="1">
    <citation type="journal article" date="2012" name="Eukaryot. Cell">
        <title>Draft genome sequence of CBS 2479, the standard type strain of Trichosporon asahii.</title>
        <authorList>
            <person name="Yang R.Y."/>
            <person name="Li H.T."/>
            <person name="Zhu H."/>
            <person name="Zhou G.P."/>
            <person name="Wang M."/>
            <person name="Wang L."/>
        </authorList>
    </citation>
    <scope>NUCLEOTIDE SEQUENCE [LARGE SCALE GENOMIC DNA]</scope>
    <source>
        <strain evidence="2">ATCC 90039 / CBS 2479 / JCM 2466 / KCTC 7840 / NCYC 2677 / UAMH 7654</strain>
    </source>
</reference>
<dbReference type="AlphaFoldDB" id="J8TY85"/>
<organism evidence="1 2">
    <name type="scientific">Trichosporon asahii var. asahii (strain ATCC 90039 / CBS 2479 / JCM 2466 / KCTC 7840 / NBRC 103889/ NCYC 2677 / UAMH 7654)</name>
    <name type="common">Yeast</name>
    <dbReference type="NCBI Taxonomy" id="1186058"/>
    <lineage>
        <taxon>Eukaryota</taxon>
        <taxon>Fungi</taxon>
        <taxon>Dikarya</taxon>
        <taxon>Basidiomycota</taxon>
        <taxon>Agaricomycotina</taxon>
        <taxon>Tremellomycetes</taxon>
        <taxon>Trichosporonales</taxon>
        <taxon>Trichosporonaceae</taxon>
        <taxon>Trichosporon</taxon>
    </lineage>
</organism>
<evidence type="ECO:0000313" key="1">
    <source>
        <dbReference type="EMBL" id="EJT53052.1"/>
    </source>
</evidence>
<dbReference type="RefSeq" id="XP_014184375.1">
    <property type="nucleotide sequence ID" value="XM_014328900.1"/>
</dbReference>
<dbReference type="HOGENOM" id="CLU_2456355_0_0_1"/>
<accession>J8TY85</accession>
<sequence>MSYVSPVSLVYAFTKPGLEAGLEAGLQAGLERWRVQEGSEGRVGGEVWKVGKCLQVYEREGRGVPRWVGAGYVTWKVAEPGEGEDGGWG</sequence>
<protein>
    <submittedName>
        <fullName evidence="1">Uncharacterized protein</fullName>
    </submittedName>
</protein>
<dbReference type="GeneID" id="25983573"/>
<name>J8TY85_TRIAS</name>
<dbReference type="VEuPathDB" id="FungiDB:A1Q1_00059"/>
<dbReference type="EMBL" id="ALBS01000009">
    <property type="protein sequence ID" value="EJT53052.1"/>
    <property type="molecule type" value="Genomic_DNA"/>
</dbReference>
<evidence type="ECO:0000313" key="2">
    <source>
        <dbReference type="Proteomes" id="UP000002748"/>
    </source>
</evidence>
<comment type="caution">
    <text evidence="1">The sequence shown here is derived from an EMBL/GenBank/DDBJ whole genome shotgun (WGS) entry which is preliminary data.</text>
</comment>
<dbReference type="Proteomes" id="UP000002748">
    <property type="component" value="Unassembled WGS sequence"/>
</dbReference>